<dbReference type="SUPFAM" id="SSF53067">
    <property type="entry name" value="Actin-like ATPase domain"/>
    <property type="match status" value="2"/>
</dbReference>
<reference evidence="2 3" key="1">
    <citation type="journal article" date="2016" name="Nat. Commun.">
        <title>Thousands of microbial genomes shed light on interconnected biogeochemical processes in an aquifer system.</title>
        <authorList>
            <person name="Anantharaman K."/>
            <person name="Brown C.T."/>
            <person name="Hug L.A."/>
            <person name="Sharon I."/>
            <person name="Castelle C.J."/>
            <person name="Probst A.J."/>
            <person name="Thomas B.C."/>
            <person name="Singh A."/>
            <person name="Wilkins M.J."/>
            <person name="Karaoz U."/>
            <person name="Brodie E.L."/>
            <person name="Williams K.H."/>
            <person name="Hubbard S.S."/>
            <person name="Banfield J.F."/>
        </authorList>
    </citation>
    <scope>NUCLEOTIDE SEQUENCE [LARGE SCALE GENOMIC DNA]</scope>
</reference>
<protein>
    <recommendedName>
        <fullName evidence="4">SHS2 domain-containing protein</fullName>
    </recommendedName>
</protein>
<dbReference type="CDD" id="cd24049">
    <property type="entry name" value="ASKHA_NBD_PilM"/>
    <property type="match status" value="1"/>
</dbReference>
<proteinExistence type="inferred from homology"/>
<dbReference type="InterPro" id="IPR005883">
    <property type="entry name" value="PilM"/>
</dbReference>
<dbReference type="PROSITE" id="PS01036">
    <property type="entry name" value="HSP70_3"/>
    <property type="match status" value="1"/>
</dbReference>
<sequence>MGFFRKKQSYLGIDIGTSAIKLTELESERSRPKLVTYGFLEQETDLLHGDIEEQKQKILPALKKIYKASQAQSDKVVAALPSYAVFSSIIQLPVMSKKDLASAIRWEANKFVPIPLKEMVLDWKILDEEMVSTENTPVETFEDSGGAVDPTLQPHSLPTIVGKPTKNIKILITAAPKNLVNKYVEIFRTGGLQLVSLETESFALERSLIGHDKSAIMVIDIGASATNINVMMNSIPIISRSIDLGGNTITKTISNSLNIDHVRAEQFKRDIGLNTSKSGTAGTQIPSRIEFLINSIVNEIRYVMNMYQGQHDKDIEKVILAGGSSWLPNLTSFLSQTLNLRVFIGDPWARIVYPVELKPALNEIGPSYAVSVGLAMREIV</sequence>
<evidence type="ECO:0000256" key="1">
    <source>
        <dbReference type="ARBA" id="ARBA00007381"/>
    </source>
</evidence>
<dbReference type="InterPro" id="IPR018181">
    <property type="entry name" value="Heat_shock_70_CS"/>
</dbReference>
<comment type="similarity">
    <text evidence="1">Belongs to the heat shock protein 70 family.</text>
</comment>
<dbReference type="EMBL" id="MHKD01000014">
    <property type="protein sequence ID" value="OGY84428.1"/>
    <property type="molecule type" value="Genomic_DNA"/>
</dbReference>
<dbReference type="Pfam" id="PF11104">
    <property type="entry name" value="PilM_2"/>
    <property type="match status" value="2"/>
</dbReference>
<evidence type="ECO:0008006" key="4">
    <source>
        <dbReference type="Google" id="ProtNLM"/>
    </source>
</evidence>
<dbReference type="InterPro" id="IPR050696">
    <property type="entry name" value="FtsA/MreB"/>
</dbReference>
<comment type="caution">
    <text evidence="2">The sequence shown here is derived from an EMBL/GenBank/DDBJ whole genome shotgun (WGS) entry which is preliminary data.</text>
</comment>
<evidence type="ECO:0000313" key="3">
    <source>
        <dbReference type="Proteomes" id="UP000176952"/>
    </source>
</evidence>
<dbReference type="PIRSF" id="PIRSF019169">
    <property type="entry name" value="PilM"/>
    <property type="match status" value="1"/>
</dbReference>
<dbReference type="Gene3D" id="3.30.420.40">
    <property type="match status" value="2"/>
</dbReference>
<dbReference type="InterPro" id="IPR043129">
    <property type="entry name" value="ATPase_NBD"/>
</dbReference>
<name>A0A1G2B5F6_9BACT</name>
<dbReference type="Gene3D" id="3.30.1490.300">
    <property type="match status" value="1"/>
</dbReference>
<accession>A0A1G2B5F6</accession>
<dbReference type="AlphaFoldDB" id="A0A1G2B5F6"/>
<dbReference type="STRING" id="1798542.A3F54_00625"/>
<evidence type="ECO:0000313" key="2">
    <source>
        <dbReference type="EMBL" id="OGY84428.1"/>
    </source>
</evidence>
<dbReference type="Proteomes" id="UP000176952">
    <property type="component" value="Unassembled WGS sequence"/>
</dbReference>
<gene>
    <name evidence="2" type="ORF">A3F54_00625</name>
</gene>
<dbReference type="PANTHER" id="PTHR32432:SF3">
    <property type="entry name" value="ETHANOLAMINE UTILIZATION PROTEIN EUTJ"/>
    <property type="match status" value="1"/>
</dbReference>
<dbReference type="PANTHER" id="PTHR32432">
    <property type="entry name" value="CELL DIVISION PROTEIN FTSA-RELATED"/>
    <property type="match status" value="1"/>
</dbReference>
<organism evidence="2 3">
    <name type="scientific">Candidatus Kerfeldbacteria bacterium RIFCSPHIGHO2_12_FULL_48_17</name>
    <dbReference type="NCBI Taxonomy" id="1798542"/>
    <lineage>
        <taxon>Bacteria</taxon>
        <taxon>Candidatus Kerfeldiibacteriota</taxon>
    </lineage>
</organism>